<protein>
    <submittedName>
        <fullName evidence="2">Uncharacterized protein</fullName>
    </submittedName>
</protein>
<keyword evidence="1" id="KW-0812">Transmembrane</keyword>
<gene>
    <name evidence="2" type="ORF">HYH03_003568</name>
</gene>
<accession>A0A835YB98</accession>
<dbReference type="EMBL" id="JAEHOE010000010">
    <property type="protein sequence ID" value="KAG2498307.1"/>
    <property type="molecule type" value="Genomic_DNA"/>
</dbReference>
<keyword evidence="1" id="KW-0472">Membrane</keyword>
<evidence type="ECO:0000313" key="3">
    <source>
        <dbReference type="Proteomes" id="UP000612055"/>
    </source>
</evidence>
<keyword evidence="1" id="KW-1133">Transmembrane helix</keyword>
<keyword evidence="3" id="KW-1185">Reference proteome</keyword>
<proteinExistence type="predicted"/>
<organism evidence="2 3">
    <name type="scientific">Edaphochlamys debaryana</name>
    <dbReference type="NCBI Taxonomy" id="47281"/>
    <lineage>
        <taxon>Eukaryota</taxon>
        <taxon>Viridiplantae</taxon>
        <taxon>Chlorophyta</taxon>
        <taxon>core chlorophytes</taxon>
        <taxon>Chlorophyceae</taxon>
        <taxon>CS clade</taxon>
        <taxon>Chlamydomonadales</taxon>
        <taxon>Chlamydomonadales incertae sedis</taxon>
        <taxon>Edaphochlamys</taxon>
    </lineage>
</organism>
<comment type="caution">
    <text evidence="2">The sequence shown here is derived from an EMBL/GenBank/DDBJ whole genome shotgun (WGS) entry which is preliminary data.</text>
</comment>
<evidence type="ECO:0000256" key="1">
    <source>
        <dbReference type="SAM" id="Phobius"/>
    </source>
</evidence>
<dbReference type="AlphaFoldDB" id="A0A835YB98"/>
<dbReference type="Proteomes" id="UP000612055">
    <property type="component" value="Unassembled WGS sequence"/>
</dbReference>
<name>A0A835YB98_9CHLO</name>
<reference evidence="2" key="1">
    <citation type="journal article" date="2020" name="bioRxiv">
        <title>Comparative genomics of Chlamydomonas.</title>
        <authorList>
            <person name="Craig R.J."/>
            <person name="Hasan A.R."/>
            <person name="Ness R.W."/>
            <person name="Keightley P.D."/>
        </authorList>
    </citation>
    <scope>NUCLEOTIDE SEQUENCE</scope>
    <source>
        <strain evidence="2">CCAP 11/70</strain>
    </source>
</reference>
<feature type="transmembrane region" description="Helical" evidence="1">
    <location>
        <begin position="110"/>
        <end position="133"/>
    </location>
</feature>
<sequence>MDPEPQELRLMTTRGATLSTLSYGYAYSSELTCSSWEPVPPGFLLAGLMWQEVDYWLSSYTGFSARVGFIYAGARVALVAGKAVLGTEPRAARSYSSYSDDGGGGGGSSVGMIVGIGVGVAAALIITAALISISRRRSRRQQQQWHNAGPYPPAVGVERPMAPEILLAK</sequence>
<evidence type="ECO:0000313" key="2">
    <source>
        <dbReference type="EMBL" id="KAG2498307.1"/>
    </source>
</evidence>